<dbReference type="GO" id="GO:0038023">
    <property type="term" value="F:signaling receptor activity"/>
    <property type="evidence" value="ECO:0007669"/>
    <property type="project" value="UniProtKB-ARBA"/>
</dbReference>
<evidence type="ECO:0000256" key="5">
    <source>
        <dbReference type="ARBA" id="ARBA00023136"/>
    </source>
</evidence>
<protein>
    <recommendedName>
        <fullName evidence="10">Gustatory receptor</fullName>
    </recommendedName>
</protein>
<evidence type="ECO:0000256" key="2">
    <source>
        <dbReference type="ARBA" id="ARBA00022475"/>
    </source>
</evidence>
<dbReference type="GO" id="GO:0005886">
    <property type="term" value="C:plasma membrane"/>
    <property type="evidence" value="ECO:0007669"/>
    <property type="project" value="UniProtKB-SubCell"/>
</dbReference>
<dbReference type="PANTHER" id="PTHR21421">
    <property type="entry name" value="GUSTATORY RECEPTOR"/>
    <property type="match status" value="1"/>
</dbReference>
<keyword evidence="3 7" id="KW-0812">Transmembrane</keyword>
<dbReference type="EnsemblMetazoa" id="tetur12g04823.1">
    <property type="protein sequence ID" value="tetur12g04823.1"/>
    <property type="gene ID" value="tetur12g04823"/>
</dbReference>
<evidence type="ECO:0000256" key="7">
    <source>
        <dbReference type="SAM" id="Phobius"/>
    </source>
</evidence>
<reference evidence="9" key="1">
    <citation type="submission" date="2011-08" db="EMBL/GenBank/DDBJ databases">
        <authorList>
            <person name="Rombauts S."/>
        </authorList>
    </citation>
    <scope>NUCLEOTIDE SEQUENCE</scope>
    <source>
        <strain evidence="9">London</strain>
    </source>
</reference>
<dbReference type="HOGENOM" id="CLU_742543_0_0_1"/>
<dbReference type="EMBL" id="CAEY01000120">
    <property type="status" value="NOT_ANNOTATED_CDS"/>
    <property type="molecule type" value="Genomic_DNA"/>
</dbReference>
<reference evidence="8" key="2">
    <citation type="submission" date="2015-06" db="UniProtKB">
        <authorList>
            <consortium name="EnsemblMetazoa"/>
        </authorList>
    </citation>
    <scope>IDENTIFICATION</scope>
</reference>
<evidence type="ECO:0000256" key="6">
    <source>
        <dbReference type="ARBA" id="ARBA00023170"/>
    </source>
</evidence>
<keyword evidence="9" id="KW-1185">Reference proteome</keyword>
<keyword evidence="5 7" id="KW-0472">Membrane</keyword>
<evidence type="ECO:0000256" key="4">
    <source>
        <dbReference type="ARBA" id="ARBA00022989"/>
    </source>
</evidence>
<keyword evidence="4 7" id="KW-1133">Transmembrane helix</keyword>
<feature type="transmembrane region" description="Helical" evidence="7">
    <location>
        <begin position="347"/>
        <end position="365"/>
    </location>
</feature>
<feature type="transmembrane region" description="Helical" evidence="7">
    <location>
        <begin position="158"/>
        <end position="177"/>
    </location>
</feature>
<evidence type="ECO:0000256" key="3">
    <source>
        <dbReference type="ARBA" id="ARBA00022692"/>
    </source>
</evidence>
<comment type="subcellular location">
    <subcellularLocation>
        <location evidence="1">Cell membrane</location>
        <topology evidence="1">Multi-pass membrane protein</topology>
    </subcellularLocation>
</comment>
<dbReference type="Proteomes" id="UP000015104">
    <property type="component" value="Unassembled WGS sequence"/>
</dbReference>
<dbReference type="GO" id="GO:0050909">
    <property type="term" value="P:sensory perception of taste"/>
    <property type="evidence" value="ECO:0007669"/>
    <property type="project" value="InterPro"/>
</dbReference>
<organism evidence="8 9">
    <name type="scientific">Tetranychus urticae</name>
    <name type="common">Two-spotted spider mite</name>
    <dbReference type="NCBI Taxonomy" id="32264"/>
    <lineage>
        <taxon>Eukaryota</taxon>
        <taxon>Metazoa</taxon>
        <taxon>Ecdysozoa</taxon>
        <taxon>Arthropoda</taxon>
        <taxon>Chelicerata</taxon>
        <taxon>Arachnida</taxon>
        <taxon>Acari</taxon>
        <taxon>Acariformes</taxon>
        <taxon>Trombidiformes</taxon>
        <taxon>Prostigmata</taxon>
        <taxon>Eleutherengona</taxon>
        <taxon>Raphignathae</taxon>
        <taxon>Tetranychoidea</taxon>
        <taxon>Tetranychidae</taxon>
        <taxon>Tetranychus</taxon>
    </lineage>
</organism>
<sequence length="366" mass="43020">MTSINMQQCFVRNEQLKHYPKVSIASIPSRLLLMISSTSNIYGKCLFGLIMFLPNLYYFYYFLHTSLDAIFSGKLKNFLRFLHGNWIFIVYYFRYNHELVKQINDHWNALQIDFDYETRKYFWTRKAIYRRLTNALYIFLIIFRYGYEFYIWNDRHGIMFYFLLLIWTPIGFVKHFCESCILLDLLTLAETAVRFNLIQLKKLLKKSTKDGKSLNTNAIENIRHKYLSSCRLVEKIDEIISPHLLLMFVDSLISACDLCYNLLYTEQSQVHKCYQIIFNSVILITILVSTVLGIKIHEKSQQSLAIVYKLSLKTNSMRLLSEILLFLNQSEIGFTLGGVFMLTTSSLSTLFSILTTIVFALPTFAK</sequence>
<evidence type="ECO:0008006" key="10">
    <source>
        <dbReference type="Google" id="ProtNLM"/>
    </source>
</evidence>
<feature type="transmembrane region" description="Helical" evidence="7">
    <location>
        <begin position="276"/>
        <end position="294"/>
    </location>
</feature>
<dbReference type="GO" id="GO:0051606">
    <property type="term" value="P:detection of stimulus"/>
    <property type="evidence" value="ECO:0007669"/>
    <property type="project" value="UniProtKB-ARBA"/>
</dbReference>
<feature type="transmembrane region" description="Helical" evidence="7">
    <location>
        <begin position="41"/>
        <end position="63"/>
    </location>
</feature>
<evidence type="ECO:0000313" key="8">
    <source>
        <dbReference type="EnsemblMetazoa" id="tetur12g04823.1"/>
    </source>
</evidence>
<keyword evidence="6" id="KW-0675">Receptor</keyword>
<dbReference type="Pfam" id="PF08395">
    <property type="entry name" value="7tm_7"/>
    <property type="match status" value="1"/>
</dbReference>
<dbReference type="InterPro" id="IPR013604">
    <property type="entry name" value="7TM_chemorcpt"/>
</dbReference>
<keyword evidence="2" id="KW-1003">Cell membrane</keyword>
<feature type="transmembrane region" description="Helical" evidence="7">
    <location>
        <begin position="135"/>
        <end position="152"/>
    </location>
</feature>
<proteinExistence type="predicted"/>
<dbReference type="AlphaFoldDB" id="T1KJE9"/>
<dbReference type="PANTHER" id="PTHR21421:SF29">
    <property type="entry name" value="GUSTATORY RECEPTOR 5A FOR TREHALOSE-RELATED"/>
    <property type="match status" value="1"/>
</dbReference>
<name>T1KJE9_TETUR</name>
<feature type="transmembrane region" description="Helical" evidence="7">
    <location>
        <begin position="75"/>
        <end position="93"/>
    </location>
</feature>
<evidence type="ECO:0000313" key="9">
    <source>
        <dbReference type="Proteomes" id="UP000015104"/>
    </source>
</evidence>
<evidence type="ECO:0000256" key="1">
    <source>
        <dbReference type="ARBA" id="ARBA00004651"/>
    </source>
</evidence>
<accession>T1KJE9</accession>